<dbReference type="EMBL" id="CAADFD010000047">
    <property type="protein sequence ID" value="VFJ59364.1"/>
    <property type="molecule type" value="Genomic_DNA"/>
</dbReference>
<proteinExistence type="predicted"/>
<sequence>MNCNLKLFFPESCGLVGESFGTAFALRDVWTAGWTTSMLPTG</sequence>
<protein>
    <submittedName>
        <fullName evidence="1">Uncharacterized protein</fullName>
    </submittedName>
</protein>
<gene>
    <name evidence="1" type="ORF">BECKFW1821B_GA0114236_104716</name>
</gene>
<organism evidence="1">
    <name type="scientific">Candidatus Kentrum sp. FW</name>
    <dbReference type="NCBI Taxonomy" id="2126338"/>
    <lineage>
        <taxon>Bacteria</taxon>
        <taxon>Pseudomonadati</taxon>
        <taxon>Pseudomonadota</taxon>
        <taxon>Gammaproteobacteria</taxon>
        <taxon>Candidatus Kentrum</taxon>
    </lineage>
</organism>
<dbReference type="AlphaFoldDB" id="A0A450SYT4"/>
<evidence type="ECO:0000313" key="1">
    <source>
        <dbReference type="EMBL" id="VFJ59364.1"/>
    </source>
</evidence>
<name>A0A450SYT4_9GAMM</name>
<reference evidence="1" key="1">
    <citation type="submission" date="2019-02" db="EMBL/GenBank/DDBJ databases">
        <authorList>
            <person name="Gruber-Vodicka R. H."/>
            <person name="Seah K. B. B."/>
        </authorList>
    </citation>
    <scope>NUCLEOTIDE SEQUENCE</scope>
    <source>
        <strain evidence="1">BECK_BZ106</strain>
    </source>
</reference>
<accession>A0A450SYT4</accession>